<evidence type="ECO:0000313" key="2">
    <source>
        <dbReference type="Proteomes" id="UP000449906"/>
    </source>
</evidence>
<dbReference type="EMBL" id="WBVM01000007">
    <property type="protein sequence ID" value="KAB2806950.1"/>
    <property type="molecule type" value="Genomic_DNA"/>
</dbReference>
<dbReference type="AlphaFoldDB" id="A0A7J5DQU4"/>
<accession>A0A7J5DQU4</accession>
<name>A0A7J5DQU4_NOCSI</name>
<dbReference type="Proteomes" id="UP000449906">
    <property type="component" value="Unassembled WGS sequence"/>
</dbReference>
<evidence type="ECO:0000313" key="1">
    <source>
        <dbReference type="EMBL" id="KAB2806950.1"/>
    </source>
</evidence>
<protein>
    <submittedName>
        <fullName evidence="1">Uncharacterized protein</fullName>
    </submittedName>
</protein>
<organism evidence="1 2">
    <name type="scientific">Nocardioides simplex</name>
    <name type="common">Arthrobacter simplex</name>
    <dbReference type="NCBI Taxonomy" id="2045"/>
    <lineage>
        <taxon>Bacteria</taxon>
        <taxon>Bacillati</taxon>
        <taxon>Actinomycetota</taxon>
        <taxon>Actinomycetes</taxon>
        <taxon>Propionibacteriales</taxon>
        <taxon>Nocardioidaceae</taxon>
        <taxon>Pimelobacter</taxon>
    </lineage>
</organism>
<gene>
    <name evidence="1" type="ORF">F9L07_28370</name>
</gene>
<comment type="caution">
    <text evidence="1">The sequence shown here is derived from an EMBL/GenBank/DDBJ whole genome shotgun (WGS) entry which is preliminary data.</text>
</comment>
<sequence>MSVPIPGLRVLAAVATGAVLVGRPRGVVHVHRGDLTRSGHAVPATARPVCGVRSRRLRVFLDATQVGRLVGFTGAAGDDLTILTRGGARRLCRTCTALLPARLGGGSGALVSREDWLTAYAGLTTSDLLVAASWARTVDETHQVQHVTQMLFGSRHQAPELHKAIEARRQALVAATRTADEIAAARAYRAAEDHNRRLLLTARRTEALVERAQRKRRAGRYLMPNEREALATG</sequence>
<proteinExistence type="predicted"/>
<reference evidence="1 2" key="1">
    <citation type="submission" date="2019-09" db="EMBL/GenBank/DDBJ databases">
        <title>Pimelobacter sp. isolated from Paulinella.</title>
        <authorList>
            <person name="Jeong S.E."/>
        </authorList>
    </citation>
    <scope>NUCLEOTIDE SEQUENCE [LARGE SCALE GENOMIC DNA]</scope>
    <source>
        <strain evidence="1 2">Pch-N</strain>
    </source>
</reference>
<dbReference type="RefSeq" id="WP_151583276.1">
    <property type="nucleotide sequence ID" value="NZ_WBVM01000007.1"/>
</dbReference>